<sequence length="81" mass="9262">MIHCDQHDYIEIVCLYHYPIRLTLTSGATIEGIAQDTQHNDQREECIKLSTDTGEQLVVLSELKQLDVLVENPHVERVVFG</sequence>
<dbReference type="InterPro" id="IPR009778">
    <property type="entry name" value="ROF"/>
</dbReference>
<dbReference type="SUPFAM" id="SSF101744">
    <property type="entry name" value="Rof/RNase P subunit-like"/>
    <property type="match status" value="1"/>
</dbReference>
<keyword evidence="2" id="KW-1185">Reference proteome</keyword>
<accession>B3PH51</accession>
<reference evidence="1 2" key="1">
    <citation type="journal article" date="2008" name="J. Bacteriol.">
        <title>Insights into plant cell wall degradation from the genome sequence of the soil bacterium Cellvibrio japonicus.</title>
        <authorList>
            <person name="Deboy R.T."/>
            <person name="Mongodin E.F."/>
            <person name="Fouts D.E."/>
            <person name="Tailford L.E."/>
            <person name="Khouri H."/>
            <person name="Emerson J.B."/>
            <person name="Mohamoud Y."/>
            <person name="Watkins K."/>
            <person name="Henrissat B."/>
            <person name="Gilbert H.J."/>
            <person name="Nelson K.E."/>
        </authorList>
    </citation>
    <scope>NUCLEOTIDE SEQUENCE [LARGE SCALE GENOMIC DNA]</scope>
    <source>
        <strain evidence="1 2">Ueda107</strain>
    </source>
</reference>
<dbReference type="HOGENOM" id="CLU_176324_1_1_6"/>
<dbReference type="STRING" id="498211.CJA_0248"/>
<dbReference type="Pfam" id="PF07073">
    <property type="entry name" value="ROF"/>
    <property type="match status" value="1"/>
</dbReference>
<name>B3PH51_CELJU</name>
<gene>
    <name evidence="1" type="ordered locus">CJA_0248</name>
</gene>
<dbReference type="eggNOG" id="COG4568">
    <property type="taxonomic scope" value="Bacteria"/>
</dbReference>
<dbReference type="KEGG" id="cja:CJA_0248"/>
<evidence type="ECO:0000313" key="2">
    <source>
        <dbReference type="Proteomes" id="UP000001036"/>
    </source>
</evidence>
<dbReference type="InterPro" id="IPR023534">
    <property type="entry name" value="Rof/RNase_P-like"/>
</dbReference>
<dbReference type="Gene3D" id="2.30.30.400">
    <property type="entry name" value="Rof-like"/>
    <property type="match status" value="1"/>
</dbReference>
<evidence type="ECO:0000313" key="1">
    <source>
        <dbReference type="EMBL" id="ACE83502.1"/>
    </source>
</evidence>
<dbReference type="InterPro" id="IPR038626">
    <property type="entry name" value="Rof-like_sf"/>
</dbReference>
<organism evidence="1 2">
    <name type="scientific">Cellvibrio japonicus (strain Ueda107)</name>
    <name type="common">Pseudomonas fluorescens subsp. cellulosa</name>
    <dbReference type="NCBI Taxonomy" id="498211"/>
    <lineage>
        <taxon>Bacteria</taxon>
        <taxon>Pseudomonadati</taxon>
        <taxon>Pseudomonadota</taxon>
        <taxon>Gammaproteobacteria</taxon>
        <taxon>Cellvibrionales</taxon>
        <taxon>Cellvibrionaceae</taxon>
        <taxon>Cellvibrio</taxon>
    </lineage>
</organism>
<proteinExistence type="predicted"/>
<protein>
    <submittedName>
        <fullName evidence="1">Modulator of Rho-dependent transcription termination (ROF) superfamily</fullName>
    </submittedName>
</protein>
<dbReference type="Proteomes" id="UP000001036">
    <property type="component" value="Chromosome"/>
</dbReference>
<dbReference type="OrthoDB" id="5344363at2"/>
<dbReference type="AlphaFoldDB" id="B3PH51"/>
<dbReference type="EMBL" id="CP000934">
    <property type="protein sequence ID" value="ACE83502.1"/>
    <property type="molecule type" value="Genomic_DNA"/>
</dbReference>
<dbReference type="RefSeq" id="WP_012485931.1">
    <property type="nucleotide sequence ID" value="NC_010995.1"/>
</dbReference>